<dbReference type="Pfam" id="PF13414">
    <property type="entry name" value="TPR_11"/>
    <property type="match status" value="1"/>
</dbReference>
<evidence type="ECO:0000259" key="9">
    <source>
        <dbReference type="Pfam" id="PF04893"/>
    </source>
</evidence>
<feature type="domain" description="Yip1" evidence="9">
    <location>
        <begin position="29"/>
        <end position="215"/>
    </location>
</feature>
<dbReference type="Proteomes" id="UP000276349">
    <property type="component" value="Unassembled WGS sequence"/>
</dbReference>
<feature type="transmembrane region" description="Helical" evidence="8">
    <location>
        <begin position="198"/>
        <end position="220"/>
    </location>
</feature>
<dbReference type="InterPro" id="IPR006977">
    <property type="entry name" value="Yip1_dom"/>
</dbReference>
<gene>
    <name evidence="10" type="ORF">EKG35_19720</name>
</gene>
<feature type="transmembrane region" description="Helical" evidence="8">
    <location>
        <begin position="82"/>
        <end position="106"/>
    </location>
</feature>
<dbReference type="Pfam" id="PF14559">
    <property type="entry name" value="TPR_19"/>
    <property type="match status" value="1"/>
</dbReference>
<comment type="caution">
    <text evidence="10">The sequence shown here is derived from an EMBL/GenBank/DDBJ whole genome shotgun (WGS) entry which is preliminary data.</text>
</comment>
<organism evidence="10 11">
    <name type="scientific">Lysinibacillus telephonicus</name>
    <dbReference type="NCBI Taxonomy" id="1714840"/>
    <lineage>
        <taxon>Bacteria</taxon>
        <taxon>Bacillati</taxon>
        <taxon>Bacillota</taxon>
        <taxon>Bacilli</taxon>
        <taxon>Bacillales</taxon>
        <taxon>Bacillaceae</taxon>
        <taxon>Lysinibacillus</taxon>
    </lineage>
</organism>
<dbReference type="PROSITE" id="PS50005">
    <property type="entry name" value="TPR"/>
    <property type="match status" value="3"/>
</dbReference>
<evidence type="ECO:0000313" key="10">
    <source>
        <dbReference type="EMBL" id="RTQ86890.1"/>
    </source>
</evidence>
<feature type="transmembrane region" description="Helical" evidence="8">
    <location>
        <begin position="118"/>
        <end position="142"/>
    </location>
</feature>
<dbReference type="PANTHER" id="PTHR44943">
    <property type="entry name" value="CELLULOSE SYNTHASE OPERON PROTEIN C"/>
    <property type="match status" value="1"/>
</dbReference>
<proteinExistence type="predicted"/>
<evidence type="ECO:0000256" key="3">
    <source>
        <dbReference type="ARBA" id="ARBA00022737"/>
    </source>
</evidence>
<keyword evidence="4 7" id="KW-0802">TPR repeat</keyword>
<sequence length="503" mass="58600">MEDKMNEYLQEEVNEPTEETFKITWFSFLSHPIKTLEAWGLQRVSWYFIIIISITAGFSRLLSQFSTKSFGEILELSQILFITMLFGPISGLIFLMLSTLFAWGIGKIFRGKATFNQILNLNILASFPLFLFLPIWVIYIYVFGLDLFKEEVFPSIDSLKKVPLYLLLSFLETLIYCWSVLVFVIGFCKINQFKKAKIFFYSFTSLFLILLFGILIFSSVELLTVKKSTIISDQNNQAYELLEKEEYDEALVLLDSVLEKESENDTALANKGWILLETGRYEEAVKLYKKSLEIEPNDTSEYIFLGNAYYGLGKYEEAIDTYKEVHKIGVNKDNAIVYYQLGVSYYDLENYADSIFNFNQYLKFIPYDLDAYWYLVYAYEYSGNLKLTLEYLDKLIAIDPSISGPIYKGDLLSYYGNYSEALAVYEEVIENFPQFPDGYYGKAQILSVYNQPNESVSYLHEAYKIDPSYTEYVIEDPMFDSIRETQVMKEFLSHYATTDINMY</sequence>
<dbReference type="SUPFAM" id="SSF48452">
    <property type="entry name" value="TPR-like"/>
    <property type="match status" value="1"/>
</dbReference>
<reference evidence="10 11" key="1">
    <citation type="submission" date="2018-12" db="EMBL/GenBank/DDBJ databases">
        <authorList>
            <person name="Yu L."/>
        </authorList>
    </citation>
    <scope>NUCLEOTIDE SEQUENCE [LARGE SCALE GENOMIC DNA]</scope>
    <source>
        <strain evidence="10 11">S5H2222</strain>
    </source>
</reference>
<dbReference type="Pfam" id="PF04893">
    <property type="entry name" value="Yip1"/>
    <property type="match status" value="1"/>
</dbReference>
<evidence type="ECO:0000256" key="6">
    <source>
        <dbReference type="ARBA" id="ARBA00023136"/>
    </source>
</evidence>
<keyword evidence="5 8" id="KW-1133">Transmembrane helix</keyword>
<dbReference type="InterPro" id="IPR051685">
    <property type="entry name" value="Ycf3/AcsC/BcsC/TPR_MFPF"/>
</dbReference>
<evidence type="ECO:0000256" key="5">
    <source>
        <dbReference type="ARBA" id="ARBA00022989"/>
    </source>
</evidence>
<dbReference type="Pfam" id="PF13432">
    <property type="entry name" value="TPR_16"/>
    <property type="match status" value="1"/>
</dbReference>
<dbReference type="PROSITE" id="PS50293">
    <property type="entry name" value="TPR_REGION"/>
    <property type="match status" value="1"/>
</dbReference>
<feature type="repeat" description="TPR" evidence="7">
    <location>
        <begin position="299"/>
        <end position="332"/>
    </location>
</feature>
<feature type="repeat" description="TPR" evidence="7">
    <location>
        <begin position="335"/>
        <end position="368"/>
    </location>
</feature>
<evidence type="ECO:0000256" key="2">
    <source>
        <dbReference type="ARBA" id="ARBA00022692"/>
    </source>
</evidence>
<dbReference type="GO" id="GO:0016020">
    <property type="term" value="C:membrane"/>
    <property type="evidence" value="ECO:0007669"/>
    <property type="project" value="UniProtKB-SubCell"/>
</dbReference>
<dbReference type="InterPro" id="IPR019734">
    <property type="entry name" value="TPR_rpt"/>
</dbReference>
<keyword evidence="11" id="KW-1185">Reference proteome</keyword>
<keyword evidence="3" id="KW-0677">Repeat</keyword>
<dbReference type="EMBL" id="RXNR01000108">
    <property type="protein sequence ID" value="RTQ86890.1"/>
    <property type="molecule type" value="Genomic_DNA"/>
</dbReference>
<keyword evidence="6 8" id="KW-0472">Membrane</keyword>
<dbReference type="OrthoDB" id="2956583at2"/>
<accession>A0A431UCM0</accession>
<feature type="repeat" description="TPR" evidence="7">
    <location>
        <begin position="265"/>
        <end position="298"/>
    </location>
</feature>
<evidence type="ECO:0000256" key="7">
    <source>
        <dbReference type="PROSITE-ProRule" id="PRU00339"/>
    </source>
</evidence>
<dbReference type="SMART" id="SM00028">
    <property type="entry name" value="TPR"/>
    <property type="match status" value="7"/>
</dbReference>
<protein>
    <submittedName>
        <fullName evidence="10">Tetratricopeptide repeat protein</fullName>
    </submittedName>
</protein>
<feature type="transmembrane region" description="Helical" evidence="8">
    <location>
        <begin position="162"/>
        <end position="186"/>
    </location>
</feature>
<evidence type="ECO:0000256" key="4">
    <source>
        <dbReference type="ARBA" id="ARBA00022803"/>
    </source>
</evidence>
<dbReference type="PANTHER" id="PTHR44943:SF8">
    <property type="entry name" value="TPR REPEAT-CONTAINING PROTEIN MJ0263"/>
    <property type="match status" value="1"/>
</dbReference>
<dbReference type="RefSeq" id="WP_126296264.1">
    <property type="nucleotide sequence ID" value="NZ_RXNR01000108.1"/>
</dbReference>
<comment type="subcellular location">
    <subcellularLocation>
        <location evidence="1">Membrane</location>
        <topology evidence="1">Multi-pass membrane protein</topology>
    </subcellularLocation>
</comment>
<name>A0A431UCM0_9BACI</name>
<keyword evidence="2 8" id="KW-0812">Transmembrane</keyword>
<dbReference type="InterPro" id="IPR011990">
    <property type="entry name" value="TPR-like_helical_dom_sf"/>
</dbReference>
<dbReference type="NCBIfam" id="NF047558">
    <property type="entry name" value="TPR_END_plus"/>
    <property type="match status" value="1"/>
</dbReference>
<evidence type="ECO:0000313" key="11">
    <source>
        <dbReference type="Proteomes" id="UP000276349"/>
    </source>
</evidence>
<feature type="transmembrane region" description="Helical" evidence="8">
    <location>
        <begin position="44"/>
        <end position="62"/>
    </location>
</feature>
<dbReference type="AlphaFoldDB" id="A0A431UCM0"/>
<evidence type="ECO:0000256" key="1">
    <source>
        <dbReference type="ARBA" id="ARBA00004141"/>
    </source>
</evidence>
<dbReference type="Gene3D" id="1.25.40.10">
    <property type="entry name" value="Tetratricopeptide repeat domain"/>
    <property type="match status" value="3"/>
</dbReference>
<evidence type="ECO:0000256" key="8">
    <source>
        <dbReference type="SAM" id="Phobius"/>
    </source>
</evidence>